<sequence length="144" mass="16136">MSLAKVVFDWVCFVVVPLAGVVWTWRPYVLTQKLRARGVLARGKVVGARYESDEGTAYWRVEYVFHPPGAPEVRGDYQHDKKKSRPNPQVGDALALHYLPEAPRKHQLVGQEAGLVQAVVLTCFFMLFLIAPVIGLVPALRWGP</sequence>
<dbReference type="RefSeq" id="WP_139917549.1">
    <property type="nucleotide sequence ID" value="NZ_CBCSLE010000020.1"/>
</dbReference>
<feature type="transmembrane region" description="Helical" evidence="1">
    <location>
        <begin position="6"/>
        <end position="25"/>
    </location>
</feature>
<dbReference type="Proteomes" id="UP000537825">
    <property type="component" value="Unassembled WGS sequence"/>
</dbReference>
<organism evidence="2 3">
    <name type="scientific">Corallococcus exiguus</name>
    <dbReference type="NCBI Taxonomy" id="83462"/>
    <lineage>
        <taxon>Bacteria</taxon>
        <taxon>Pseudomonadati</taxon>
        <taxon>Myxococcota</taxon>
        <taxon>Myxococcia</taxon>
        <taxon>Myxococcales</taxon>
        <taxon>Cystobacterineae</taxon>
        <taxon>Myxococcaceae</taxon>
        <taxon>Corallococcus</taxon>
    </lineage>
</organism>
<keyword evidence="1" id="KW-0472">Membrane</keyword>
<evidence type="ECO:0008006" key="4">
    <source>
        <dbReference type="Google" id="ProtNLM"/>
    </source>
</evidence>
<gene>
    <name evidence="2" type="ORF">GTZ93_38440</name>
</gene>
<evidence type="ECO:0000313" key="2">
    <source>
        <dbReference type="EMBL" id="NBC45687.1"/>
    </source>
</evidence>
<dbReference type="AlphaFoldDB" id="A0A7X4YJT3"/>
<evidence type="ECO:0000313" key="3">
    <source>
        <dbReference type="Proteomes" id="UP000537825"/>
    </source>
</evidence>
<protein>
    <recommendedName>
        <fullName evidence="4">DUF3592 domain-containing protein</fullName>
    </recommendedName>
</protein>
<feature type="transmembrane region" description="Helical" evidence="1">
    <location>
        <begin position="114"/>
        <end position="140"/>
    </location>
</feature>
<comment type="caution">
    <text evidence="2">The sequence shown here is derived from an EMBL/GenBank/DDBJ whole genome shotgun (WGS) entry which is preliminary data.</text>
</comment>
<keyword evidence="1" id="KW-1133">Transmembrane helix</keyword>
<keyword evidence="1" id="KW-0812">Transmembrane</keyword>
<dbReference type="EMBL" id="JAAAPK010000015">
    <property type="protein sequence ID" value="NBC45687.1"/>
    <property type="molecule type" value="Genomic_DNA"/>
</dbReference>
<accession>A0A7X4YJT3</accession>
<proteinExistence type="predicted"/>
<keyword evidence="3" id="KW-1185">Reference proteome</keyword>
<evidence type="ECO:0000256" key="1">
    <source>
        <dbReference type="SAM" id="Phobius"/>
    </source>
</evidence>
<name>A0A7X4YJT3_9BACT</name>
<reference evidence="2 3" key="1">
    <citation type="submission" date="2020-01" db="EMBL/GenBank/DDBJ databases">
        <title>The draft genome sequence of Corallococcus exiguus DSM 14696.</title>
        <authorList>
            <person name="Zhang X."/>
            <person name="Zhu H."/>
        </authorList>
    </citation>
    <scope>NUCLEOTIDE SEQUENCE [LARGE SCALE GENOMIC DNA]</scope>
    <source>
        <strain evidence="2 3">DSM 14696</strain>
    </source>
</reference>